<evidence type="ECO:0000256" key="5">
    <source>
        <dbReference type="ARBA" id="ARBA00023136"/>
    </source>
</evidence>
<comment type="subcellular location">
    <subcellularLocation>
        <location evidence="1">Membrane</location>
        <topology evidence="1">Multi-pass membrane protein</topology>
    </subcellularLocation>
</comment>
<keyword evidence="3 6" id="KW-0812">Transmembrane</keyword>
<name>I4CBZ8_DESTA</name>
<evidence type="ECO:0000256" key="4">
    <source>
        <dbReference type="ARBA" id="ARBA00022989"/>
    </source>
</evidence>
<dbReference type="OrthoDB" id="9789029at2"/>
<evidence type="ECO:0000256" key="2">
    <source>
        <dbReference type="ARBA" id="ARBA00010631"/>
    </source>
</evidence>
<accession>I4CBZ8</accession>
<reference evidence="8" key="1">
    <citation type="submission" date="2012-06" db="EMBL/GenBank/DDBJ databases">
        <title>Complete sequence of chromosome of Desulfomonile tiedjei DSM 6799.</title>
        <authorList>
            <person name="Lucas S."/>
            <person name="Copeland A."/>
            <person name="Lapidus A."/>
            <person name="Glavina del Rio T."/>
            <person name="Dalin E."/>
            <person name="Tice H."/>
            <person name="Bruce D."/>
            <person name="Goodwin L."/>
            <person name="Pitluck S."/>
            <person name="Peters L."/>
            <person name="Ovchinnikova G."/>
            <person name="Zeytun A."/>
            <person name="Lu M."/>
            <person name="Kyrpides N."/>
            <person name="Mavromatis K."/>
            <person name="Ivanova N."/>
            <person name="Brettin T."/>
            <person name="Detter J.C."/>
            <person name="Han C."/>
            <person name="Larimer F."/>
            <person name="Land M."/>
            <person name="Hauser L."/>
            <person name="Markowitz V."/>
            <person name="Cheng J.-F."/>
            <person name="Hugenholtz P."/>
            <person name="Woyke T."/>
            <person name="Wu D."/>
            <person name="Spring S."/>
            <person name="Schroeder M."/>
            <person name="Brambilla E."/>
            <person name="Klenk H.-P."/>
            <person name="Eisen J.A."/>
        </authorList>
    </citation>
    <scope>NUCLEOTIDE SEQUENCE [LARGE SCALE GENOMIC DNA]</scope>
    <source>
        <strain evidence="8">ATCC 49306 / DSM 6799 / DCB-1</strain>
    </source>
</reference>
<evidence type="ECO:0000256" key="6">
    <source>
        <dbReference type="SAM" id="Phobius"/>
    </source>
</evidence>
<evidence type="ECO:0000313" key="8">
    <source>
        <dbReference type="Proteomes" id="UP000006055"/>
    </source>
</evidence>
<dbReference type="AlphaFoldDB" id="I4CBZ8"/>
<organism evidence="7 8">
    <name type="scientific">Desulfomonile tiedjei (strain ATCC 49306 / DSM 6799 / DCB-1)</name>
    <dbReference type="NCBI Taxonomy" id="706587"/>
    <lineage>
        <taxon>Bacteria</taxon>
        <taxon>Pseudomonadati</taxon>
        <taxon>Thermodesulfobacteriota</taxon>
        <taxon>Desulfomonilia</taxon>
        <taxon>Desulfomonilales</taxon>
        <taxon>Desulfomonilaceae</taxon>
        <taxon>Desulfomonile</taxon>
    </lineage>
</organism>
<dbReference type="EMBL" id="CP003360">
    <property type="protein sequence ID" value="AFM27089.1"/>
    <property type="molecule type" value="Genomic_DNA"/>
</dbReference>
<dbReference type="Proteomes" id="UP000006055">
    <property type="component" value="Chromosome"/>
</dbReference>
<keyword evidence="8" id="KW-1185">Reference proteome</keyword>
<dbReference type="RefSeq" id="WP_014812204.1">
    <property type="nucleotide sequence ID" value="NC_018025.1"/>
</dbReference>
<evidence type="ECO:0000313" key="7">
    <source>
        <dbReference type="EMBL" id="AFM27089.1"/>
    </source>
</evidence>
<feature type="transmembrane region" description="Helical" evidence="6">
    <location>
        <begin position="7"/>
        <end position="28"/>
    </location>
</feature>
<feature type="transmembrane region" description="Helical" evidence="6">
    <location>
        <begin position="128"/>
        <end position="151"/>
    </location>
</feature>
<comment type="similarity">
    <text evidence="2">Belongs to the nurim family.</text>
</comment>
<evidence type="ECO:0000256" key="3">
    <source>
        <dbReference type="ARBA" id="ARBA00022692"/>
    </source>
</evidence>
<dbReference type="Gene3D" id="1.20.120.1630">
    <property type="match status" value="1"/>
</dbReference>
<dbReference type="HOGENOM" id="CLU_084189_1_0_7"/>
<gene>
    <name evidence="7" type="ordered locus">Desti_4457</name>
</gene>
<dbReference type="KEGG" id="dti:Desti_4457"/>
<feature type="transmembrane region" description="Helical" evidence="6">
    <location>
        <begin position="157"/>
        <end position="175"/>
    </location>
</feature>
<feature type="transmembrane region" description="Helical" evidence="6">
    <location>
        <begin position="87"/>
        <end position="107"/>
    </location>
</feature>
<sequence>MDSDGDAFARLFTTAILWGSWCVVHSLLNEEGPIRKTGILDTGFKRYYRLAYSIFAALSLTGLWWITPWDNGKALWQWTGNLHYIRLLLAIVGIILLILSFQYIGFIDFLGLRALGTHGNRKRGRDRLITWGIYGWIRHPQFLGGLMLLWARDLKRTDFVINIVLSAYLIIGAHIEEKRLLAKFGKQYVAYMKKVPRFLPIPRSSAHTDPGPKD</sequence>
<dbReference type="PANTHER" id="PTHR31040:SF1">
    <property type="entry name" value="NURIM"/>
    <property type="match status" value="1"/>
</dbReference>
<proteinExistence type="inferred from homology"/>
<dbReference type="STRING" id="706587.Desti_4457"/>
<keyword evidence="4 6" id="KW-1133">Transmembrane helix</keyword>
<feature type="transmembrane region" description="Helical" evidence="6">
    <location>
        <begin position="49"/>
        <end position="67"/>
    </location>
</feature>
<dbReference type="InterPro" id="IPR033580">
    <property type="entry name" value="Nurim-like"/>
</dbReference>
<protein>
    <submittedName>
        <fullName evidence="7">Uncharacterized protein</fullName>
    </submittedName>
</protein>
<dbReference type="GO" id="GO:0016020">
    <property type="term" value="C:membrane"/>
    <property type="evidence" value="ECO:0007669"/>
    <property type="project" value="UniProtKB-SubCell"/>
</dbReference>
<evidence type="ECO:0000256" key="1">
    <source>
        <dbReference type="ARBA" id="ARBA00004141"/>
    </source>
</evidence>
<keyword evidence="5 6" id="KW-0472">Membrane</keyword>
<dbReference type="eggNOG" id="COG2020">
    <property type="taxonomic scope" value="Bacteria"/>
</dbReference>
<dbReference type="PANTHER" id="PTHR31040">
    <property type="entry name" value="NURIM"/>
    <property type="match status" value="1"/>
</dbReference>